<dbReference type="InterPro" id="IPR025402">
    <property type="entry name" value="DMP19_C"/>
</dbReference>
<protein>
    <recommendedName>
        <fullName evidence="1">DNA mimic protein DMP19 C-terminal domain-containing protein</fullName>
    </recommendedName>
</protein>
<gene>
    <name evidence="2" type="ORF">ACFOKF_08650</name>
</gene>
<name>A0ABV7NE38_9SPHN</name>
<keyword evidence="3" id="KW-1185">Reference proteome</keyword>
<dbReference type="Gene3D" id="1.20.1420.60">
    <property type="match status" value="1"/>
</dbReference>
<evidence type="ECO:0000259" key="1">
    <source>
        <dbReference type="Pfam" id="PF14300"/>
    </source>
</evidence>
<comment type="caution">
    <text evidence="2">The sequence shown here is derived from an EMBL/GenBank/DDBJ whole genome shotgun (WGS) entry which is preliminary data.</text>
</comment>
<evidence type="ECO:0000313" key="3">
    <source>
        <dbReference type="Proteomes" id="UP001595681"/>
    </source>
</evidence>
<dbReference type="RefSeq" id="WP_380795042.1">
    <property type="nucleotide sequence ID" value="NZ_JBHRVU010000004.1"/>
</dbReference>
<dbReference type="EMBL" id="JBHRVU010000004">
    <property type="protein sequence ID" value="MFC3441265.1"/>
    <property type="molecule type" value="Genomic_DNA"/>
</dbReference>
<feature type="domain" description="DNA mimic protein DMP19 C-terminal" evidence="1">
    <location>
        <begin position="24"/>
        <end position="132"/>
    </location>
</feature>
<accession>A0ABV7NE38</accession>
<evidence type="ECO:0000313" key="2">
    <source>
        <dbReference type="EMBL" id="MFC3441265.1"/>
    </source>
</evidence>
<proteinExistence type="predicted"/>
<dbReference type="Pfam" id="PF14300">
    <property type="entry name" value="DMP19"/>
    <property type="match status" value="1"/>
</dbReference>
<dbReference type="Proteomes" id="UP001595681">
    <property type="component" value="Unassembled WGS sequence"/>
</dbReference>
<organism evidence="2 3">
    <name type="scientific">Sphingobium rhizovicinum</name>
    <dbReference type="NCBI Taxonomy" id="432308"/>
    <lineage>
        <taxon>Bacteria</taxon>
        <taxon>Pseudomonadati</taxon>
        <taxon>Pseudomonadota</taxon>
        <taxon>Alphaproteobacteria</taxon>
        <taxon>Sphingomonadales</taxon>
        <taxon>Sphingomonadaceae</taxon>
        <taxon>Sphingobium</taxon>
    </lineage>
</organism>
<reference evidence="3" key="1">
    <citation type="journal article" date="2019" name="Int. J. Syst. Evol. Microbiol.">
        <title>The Global Catalogue of Microorganisms (GCM) 10K type strain sequencing project: providing services to taxonomists for standard genome sequencing and annotation.</title>
        <authorList>
            <consortium name="The Broad Institute Genomics Platform"/>
            <consortium name="The Broad Institute Genome Sequencing Center for Infectious Disease"/>
            <person name="Wu L."/>
            <person name="Ma J."/>
        </authorList>
    </citation>
    <scope>NUCLEOTIDE SEQUENCE [LARGE SCALE GENOMIC DNA]</scope>
    <source>
        <strain evidence="3">CCM 7491</strain>
    </source>
</reference>
<sequence>MTDNVEYLAWNNFVQGSYPPAPSLSKVRHAAAIANLYMGAANNGGINSFLTVTPELNTNDVLDALLEMNMIETAAQFKAVIVGLGQHLVASSSDERWRILEERWTDEMDYLDGLTPEADAELMRLLEAHVSEHEEYYAAMNRP</sequence>